<protein>
    <submittedName>
        <fullName evidence="1">Uncharacterized protein</fullName>
    </submittedName>
</protein>
<proteinExistence type="predicted"/>
<organism evidence="1 2">
    <name type="scientific">Adineta steineri</name>
    <dbReference type="NCBI Taxonomy" id="433720"/>
    <lineage>
        <taxon>Eukaryota</taxon>
        <taxon>Metazoa</taxon>
        <taxon>Spiralia</taxon>
        <taxon>Gnathifera</taxon>
        <taxon>Rotifera</taxon>
        <taxon>Eurotatoria</taxon>
        <taxon>Bdelloidea</taxon>
        <taxon>Adinetida</taxon>
        <taxon>Adinetidae</taxon>
        <taxon>Adineta</taxon>
    </lineage>
</organism>
<dbReference type="EMBL" id="CAJOAY010000368">
    <property type="protein sequence ID" value="CAF3645296.1"/>
    <property type="molecule type" value="Genomic_DNA"/>
</dbReference>
<gene>
    <name evidence="1" type="ORF">OKA104_LOCUS8887</name>
</gene>
<accession>A0A818R2M9</accession>
<sequence length="11" mass="1121">MNDPVSAPPPP</sequence>
<reference evidence="1" key="1">
    <citation type="submission" date="2021-02" db="EMBL/GenBank/DDBJ databases">
        <authorList>
            <person name="Nowell W R."/>
        </authorList>
    </citation>
    <scope>NUCLEOTIDE SEQUENCE</scope>
</reference>
<evidence type="ECO:0000313" key="2">
    <source>
        <dbReference type="Proteomes" id="UP000663881"/>
    </source>
</evidence>
<name>A0A818R2M9_9BILA</name>
<feature type="non-terminal residue" evidence="1">
    <location>
        <position position="11"/>
    </location>
</feature>
<evidence type="ECO:0000313" key="1">
    <source>
        <dbReference type="EMBL" id="CAF3645296.1"/>
    </source>
</evidence>
<comment type="caution">
    <text evidence="1">The sequence shown here is derived from an EMBL/GenBank/DDBJ whole genome shotgun (WGS) entry which is preliminary data.</text>
</comment>
<dbReference type="Proteomes" id="UP000663881">
    <property type="component" value="Unassembled WGS sequence"/>
</dbReference>